<dbReference type="GeneID" id="93425816"/>
<evidence type="ECO:0000313" key="1">
    <source>
        <dbReference type="EMBL" id="PWB06339.1"/>
    </source>
</evidence>
<proteinExistence type="predicted"/>
<organism evidence="1 2">
    <name type="scientific">Paramuribaculum intestinale</name>
    <dbReference type="NCBI Taxonomy" id="2094151"/>
    <lineage>
        <taxon>Bacteria</taxon>
        <taxon>Pseudomonadati</taxon>
        <taxon>Bacteroidota</taxon>
        <taxon>Bacteroidia</taxon>
        <taxon>Bacteroidales</taxon>
        <taxon>Muribaculaceae</taxon>
        <taxon>Paramuribaculum</taxon>
    </lineage>
</organism>
<dbReference type="Proteomes" id="UP000244925">
    <property type="component" value="Unassembled WGS sequence"/>
</dbReference>
<accession>A0A2V1IRH7</accession>
<protein>
    <submittedName>
        <fullName evidence="1">Uncharacterized protein</fullName>
    </submittedName>
</protein>
<sequence>MGSKKINSLPPDWKVYWRMCEDGKNHIVGMVVCAYDYRLPGHVSEAFADLEYLETVVIMGPGWEGQLPENFGQNVTGLGLKETLLTSVDCNMNLAEMWQFFIQDNPLLTTLPDLSTLGRDLDYRQEFNVVITNNENLSGQVPSINMQNKQRYCIQIKGNGYTSVDYHQIGLYRCHWGIENCIEMSNNKISGTLPDYITNDPHRLVRAYYILNPQSDGYGFSNMPSDEEVVRIKKELDLPNSAY</sequence>
<gene>
    <name evidence="1" type="ORF">C5O25_10610</name>
</gene>
<dbReference type="RefSeq" id="WP_107036718.1">
    <property type="nucleotide sequence ID" value="NZ_CAOONL010000038.1"/>
</dbReference>
<comment type="caution">
    <text evidence="1">The sequence shown here is derived from an EMBL/GenBank/DDBJ whole genome shotgun (WGS) entry which is preliminary data.</text>
</comment>
<keyword evidence="2" id="KW-1185">Reference proteome</keyword>
<dbReference type="AlphaFoldDB" id="A0A2V1IRH7"/>
<evidence type="ECO:0000313" key="2">
    <source>
        <dbReference type="Proteomes" id="UP000244925"/>
    </source>
</evidence>
<reference evidence="2" key="1">
    <citation type="submission" date="2018-02" db="EMBL/GenBank/DDBJ databases">
        <authorList>
            <person name="Clavel T."/>
            <person name="Strowig T."/>
        </authorList>
    </citation>
    <scope>NUCLEOTIDE SEQUENCE [LARGE SCALE GENOMIC DNA]</scope>
    <source>
        <strain evidence="2">DSM 100764</strain>
    </source>
</reference>
<name>A0A2V1IRH7_9BACT</name>
<dbReference type="EMBL" id="PUBV01000027">
    <property type="protein sequence ID" value="PWB06339.1"/>
    <property type="molecule type" value="Genomic_DNA"/>
</dbReference>